<protein>
    <submittedName>
        <fullName evidence="1">Uncharacterized protein</fullName>
    </submittedName>
</protein>
<dbReference type="KEGG" id="ypy:YPK_3836"/>
<gene>
    <name evidence="1" type="ordered locus">YPK_3836</name>
</gene>
<reference evidence="1" key="1">
    <citation type="submission" date="2008-02" db="EMBL/GenBank/DDBJ databases">
        <title>Complete sequence of Yersinia pseudotuberculosis YPIII.</title>
        <authorList>
            <consortium name="US DOE Joint Genome Institute"/>
            <person name="Challacombe J.F."/>
            <person name="Bruce D."/>
            <person name="Detter J.C."/>
            <person name="Green L."/>
            <person name="Land M."/>
            <person name="Munk C."/>
            <person name="Lindler L.E."/>
            <person name="Nikolich M.P."/>
            <person name="Brettin T."/>
        </authorList>
    </citation>
    <scope>NUCLEOTIDE SEQUENCE</scope>
    <source>
        <strain evidence="1">YPIII</strain>
    </source>
</reference>
<sequence>MSFHSHLVNIANYINNKVSGLIESLQFHHFVLKITLQRN</sequence>
<evidence type="ECO:0000313" key="1">
    <source>
        <dbReference type="EMBL" id="ACA70101.1"/>
    </source>
</evidence>
<name>A0A0H3B7U7_YERPY</name>
<dbReference type="EMBL" id="CP000950">
    <property type="protein sequence ID" value="ACA70101.1"/>
    <property type="molecule type" value="Genomic_DNA"/>
</dbReference>
<dbReference type="AlphaFoldDB" id="A0A0H3B7U7"/>
<organism evidence="1">
    <name type="scientific">Yersinia pseudotuberculosis serotype O:3 (strain YPIII)</name>
    <dbReference type="NCBI Taxonomy" id="502800"/>
    <lineage>
        <taxon>Bacteria</taxon>
        <taxon>Pseudomonadati</taxon>
        <taxon>Pseudomonadota</taxon>
        <taxon>Gammaproteobacteria</taxon>
        <taxon>Enterobacterales</taxon>
        <taxon>Yersiniaceae</taxon>
        <taxon>Yersinia</taxon>
    </lineage>
</organism>
<accession>A0A0H3B7U7</accession>
<proteinExistence type="predicted"/>